<evidence type="ECO:0000313" key="2">
    <source>
        <dbReference type="EMBL" id="QDL12224.1"/>
    </source>
</evidence>
<evidence type="ECO:0000259" key="1">
    <source>
        <dbReference type="Pfam" id="PF14261"/>
    </source>
</evidence>
<reference evidence="2 3" key="1">
    <citation type="submission" date="2018-06" db="EMBL/GenBank/DDBJ databases">
        <title>Comparative genomics of Brasilonema spp. strains.</title>
        <authorList>
            <person name="Alvarenga D.O."/>
            <person name="Fiore M.F."/>
            <person name="Varani A.M."/>
        </authorList>
    </citation>
    <scope>NUCLEOTIDE SEQUENCE [LARGE SCALE GENOMIC DNA]</scope>
    <source>
        <strain evidence="2 3">CENA114</strain>
    </source>
</reference>
<dbReference type="Proteomes" id="UP000503129">
    <property type="component" value="Chromosome"/>
</dbReference>
<dbReference type="AlphaFoldDB" id="A0A856MPS7"/>
<dbReference type="EMBL" id="CP030118">
    <property type="protein sequence ID" value="QDL12224.1"/>
    <property type="molecule type" value="Genomic_DNA"/>
</dbReference>
<keyword evidence="3" id="KW-1185">Reference proteome</keyword>
<dbReference type="KEGG" id="bsen:DP114_12880"/>
<accession>A0A856MPS7</accession>
<dbReference type="InterPro" id="IPR025587">
    <property type="entry name" value="DUF4351"/>
</dbReference>
<evidence type="ECO:0000313" key="3">
    <source>
        <dbReference type="Proteomes" id="UP000503129"/>
    </source>
</evidence>
<protein>
    <recommendedName>
        <fullName evidence="1">DUF4351 domain-containing protein</fullName>
    </recommendedName>
</protein>
<gene>
    <name evidence="2" type="ORF">DP114_12880</name>
</gene>
<name>A0A856MPS7_9CYAN</name>
<organism evidence="2 3">
    <name type="scientific">Brasilonema sennae CENA114</name>
    <dbReference type="NCBI Taxonomy" id="415709"/>
    <lineage>
        <taxon>Bacteria</taxon>
        <taxon>Bacillati</taxon>
        <taxon>Cyanobacteriota</taxon>
        <taxon>Cyanophyceae</taxon>
        <taxon>Nostocales</taxon>
        <taxon>Scytonemataceae</taxon>
        <taxon>Brasilonema</taxon>
        <taxon>Bromeliae group (in: Brasilonema)</taxon>
    </lineage>
</organism>
<sequence length="35" mass="3924">MQSLTLSQLEALGEALLDFTAMEDLLNWLQANQSE</sequence>
<proteinExistence type="predicted"/>
<feature type="domain" description="DUF4351" evidence="1">
    <location>
        <begin position="2"/>
        <end position="29"/>
    </location>
</feature>
<dbReference type="Pfam" id="PF14261">
    <property type="entry name" value="DUF4351"/>
    <property type="match status" value="1"/>
</dbReference>